<accession>A0A0N4UJU5</accession>
<evidence type="ECO:0000313" key="2">
    <source>
        <dbReference type="WBParaSite" id="DME_0000795001-mRNA-1"/>
    </source>
</evidence>
<proteinExistence type="predicted"/>
<protein>
    <submittedName>
        <fullName evidence="2">HRDC domain-containing protein</fullName>
    </submittedName>
</protein>
<reference evidence="2" key="1">
    <citation type="submission" date="2017-02" db="UniProtKB">
        <authorList>
            <consortium name="WormBaseParasite"/>
        </authorList>
    </citation>
    <scope>IDENTIFICATION</scope>
</reference>
<dbReference type="Proteomes" id="UP000038040">
    <property type="component" value="Unplaced"/>
</dbReference>
<name>A0A0N4UJU5_DRAME</name>
<sequence length="385" mass="43160">LYRSFLVSVDDLIQGALNLVRPIIDTSKPLDDVAILPKRILSNQNLIRENEILGASRRTILGDIPICKDNARICQFLSCSAKKFKNDESLANLKLIAQILADKKLRKVISSDPSAIQAACHEYGLSQGQCKLFAKAFQLIERFISTIDPSEEKFDEKPISNSESSLNHQQLESMDDNMDDAPPIPIPSGRKTPENDDVPILGSRTWSSHPAPVGVVENQIRLPPPSPLSLPTFPPLIFTFPSFTFLPTLPTSSPINLPNPILANPQDSFKNLFLNVFLPPKAIHPLSRKRRHIDFNRRKHQMNNAKNSYLENPGKNGIAKNVYGYKNRWKRSDYYDDIDDGTTKAINHKLVKLGILGAQTDYPDYSGTDAEENLVDGFVECIQYL</sequence>
<organism evidence="1 2">
    <name type="scientific">Dracunculus medinensis</name>
    <name type="common">Guinea worm</name>
    <dbReference type="NCBI Taxonomy" id="318479"/>
    <lineage>
        <taxon>Eukaryota</taxon>
        <taxon>Metazoa</taxon>
        <taxon>Ecdysozoa</taxon>
        <taxon>Nematoda</taxon>
        <taxon>Chromadorea</taxon>
        <taxon>Rhabditida</taxon>
        <taxon>Spirurina</taxon>
        <taxon>Dracunculoidea</taxon>
        <taxon>Dracunculidae</taxon>
        <taxon>Dracunculus</taxon>
    </lineage>
</organism>
<dbReference type="AlphaFoldDB" id="A0A0N4UJU5"/>
<evidence type="ECO:0000313" key="1">
    <source>
        <dbReference type="Proteomes" id="UP000038040"/>
    </source>
</evidence>
<dbReference type="WBParaSite" id="DME_0000795001-mRNA-1">
    <property type="protein sequence ID" value="DME_0000795001-mRNA-1"/>
    <property type="gene ID" value="DME_0000795001"/>
</dbReference>